<dbReference type="EMBL" id="BMME01000002">
    <property type="protein sequence ID" value="GGK16425.1"/>
    <property type="molecule type" value="Genomic_DNA"/>
</dbReference>
<evidence type="ECO:0000313" key="3">
    <source>
        <dbReference type="EMBL" id="GGK16425.1"/>
    </source>
</evidence>
<dbReference type="RefSeq" id="WP_132987164.1">
    <property type="nucleotide sequence ID" value="NZ_BMME01000002.1"/>
</dbReference>
<proteinExistence type="predicted"/>
<name>A0ABQ2EM59_9GAMM</name>
<evidence type="ECO:0000256" key="2">
    <source>
        <dbReference type="SAM" id="SignalP"/>
    </source>
</evidence>
<keyword evidence="4" id="KW-1185">Reference proteome</keyword>
<evidence type="ECO:0000256" key="1">
    <source>
        <dbReference type="SAM" id="MobiDB-lite"/>
    </source>
</evidence>
<sequence>MRIRFLLPFLLLSALAVPALAQMQQPPEASEEELQRAQQRAEAWQAYGLRVAEALGRSDGARDLALAAVLEATARPHEGATALAADAARWRAEAATKGAGDTITLQLLVAAGMVGDDQAAAVAAARRWQVLEPGNLAPVMFQGLDAGAVLAAAAQSGRNTPDPYPLQRWAAAALRRHPPTAAEWATLGEGPRPSDEIHAAGWAASLQAILLPDYRDVLGACSGRQLATAGRAAACGPMAELLLARPQTVLDERIGLSMAREQARSATEAAALDARRRGVDWRQEQLGELAMREEGDDAAFARLLADPSIDTEDELGRRVLSAAGVATEPPAGWQAPWQRRR</sequence>
<reference evidence="4" key="1">
    <citation type="journal article" date="2019" name="Int. J. Syst. Evol. Microbiol.">
        <title>The Global Catalogue of Microorganisms (GCM) 10K type strain sequencing project: providing services to taxonomists for standard genome sequencing and annotation.</title>
        <authorList>
            <consortium name="The Broad Institute Genomics Platform"/>
            <consortium name="The Broad Institute Genome Sequencing Center for Infectious Disease"/>
            <person name="Wu L."/>
            <person name="Ma J."/>
        </authorList>
    </citation>
    <scope>NUCLEOTIDE SEQUENCE [LARGE SCALE GENOMIC DNA]</scope>
    <source>
        <strain evidence="4">CGMCC 1.8985</strain>
    </source>
</reference>
<evidence type="ECO:0000313" key="4">
    <source>
        <dbReference type="Proteomes" id="UP000599009"/>
    </source>
</evidence>
<gene>
    <name evidence="3" type="ORF">GCM10011394_27080</name>
</gene>
<feature type="chain" id="PRO_5045197037" description="Secreted protein" evidence="2">
    <location>
        <begin position="22"/>
        <end position="341"/>
    </location>
</feature>
<protein>
    <recommendedName>
        <fullName evidence="5">Secreted protein</fullName>
    </recommendedName>
</protein>
<feature type="signal peptide" evidence="2">
    <location>
        <begin position="1"/>
        <end position="21"/>
    </location>
</feature>
<keyword evidence="2" id="KW-0732">Signal</keyword>
<evidence type="ECO:0008006" key="5">
    <source>
        <dbReference type="Google" id="ProtNLM"/>
    </source>
</evidence>
<dbReference type="Proteomes" id="UP000599009">
    <property type="component" value="Unassembled WGS sequence"/>
</dbReference>
<comment type="caution">
    <text evidence="3">The sequence shown here is derived from an EMBL/GenBank/DDBJ whole genome shotgun (WGS) entry which is preliminary data.</text>
</comment>
<accession>A0ABQ2EM59</accession>
<organism evidence="3 4">
    <name type="scientific">Luteimonas terricola</name>
    <dbReference type="NCBI Taxonomy" id="645597"/>
    <lineage>
        <taxon>Bacteria</taxon>
        <taxon>Pseudomonadati</taxon>
        <taxon>Pseudomonadota</taxon>
        <taxon>Gammaproteobacteria</taxon>
        <taxon>Lysobacterales</taxon>
        <taxon>Lysobacteraceae</taxon>
        <taxon>Luteimonas</taxon>
    </lineage>
</organism>
<feature type="region of interest" description="Disordered" evidence="1">
    <location>
        <begin position="320"/>
        <end position="341"/>
    </location>
</feature>